<organism evidence="2">
    <name type="scientific">viral metagenome</name>
    <dbReference type="NCBI Taxonomy" id="1070528"/>
    <lineage>
        <taxon>unclassified sequences</taxon>
        <taxon>metagenomes</taxon>
        <taxon>organismal metagenomes</taxon>
    </lineage>
</organism>
<name>A0A6M3KAJ6_9ZZZZ</name>
<protein>
    <submittedName>
        <fullName evidence="2">Putative portal protein</fullName>
    </submittedName>
</protein>
<dbReference type="EMBL" id="MT141198">
    <property type="protein sequence ID" value="QJA56067.1"/>
    <property type="molecule type" value="Genomic_DNA"/>
</dbReference>
<proteinExistence type="predicted"/>
<reference evidence="2" key="1">
    <citation type="submission" date="2020-03" db="EMBL/GenBank/DDBJ databases">
        <title>The deep terrestrial virosphere.</title>
        <authorList>
            <person name="Holmfeldt K."/>
            <person name="Nilsson E."/>
            <person name="Simone D."/>
            <person name="Lopez-Fernandez M."/>
            <person name="Wu X."/>
            <person name="de Brujin I."/>
            <person name="Lundin D."/>
            <person name="Andersson A."/>
            <person name="Bertilsson S."/>
            <person name="Dopson M."/>
        </authorList>
    </citation>
    <scope>NUCLEOTIDE SEQUENCE</scope>
    <source>
        <strain evidence="2">MM415A00985</strain>
        <strain evidence="1">MM415B01930</strain>
    </source>
</reference>
<accession>A0A6M3KAJ6</accession>
<evidence type="ECO:0000313" key="1">
    <source>
        <dbReference type="EMBL" id="QJA56067.1"/>
    </source>
</evidence>
<evidence type="ECO:0000313" key="2">
    <source>
        <dbReference type="EMBL" id="QJA78776.1"/>
    </source>
</evidence>
<dbReference type="EMBL" id="MT142353">
    <property type="protein sequence ID" value="QJA78776.1"/>
    <property type="molecule type" value="Genomic_DNA"/>
</dbReference>
<dbReference type="AlphaFoldDB" id="A0A6M3KAJ6"/>
<gene>
    <name evidence="2" type="ORF">MM415A00985_0011</name>
    <name evidence="1" type="ORF">MM415B01930_0006</name>
</gene>
<sequence length="200" mass="21684">MPLQDEIGEVLAPLLKTFDEKIEADIAGHLTTIYVSGSAEMVSYGKTKMGVPIQFEGPPISQAVDWAEKRSAELVTEMDIETKRRLGKTISDGIKNKRGVPGLARDIRKTFDNMSKYRSELIAKTETRNALFQASHDRMIDMGITGKEWVLGAGGIEGNCPQCQANAAVGIIPVENEFPNPEGSIHPGCTCAIAPARLGK</sequence>